<accession>A0AAF0K3Z3</accession>
<keyword evidence="2" id="KW-0812">Transmembrane</keyword>
<keyword evidence="2" id="KW-0472">Membrane</keyword>
<dbReference type="GO" id="GO:0003677">
    <property type="term" value="F:DNA binding"/>
    <property type="evidence" value="ECO:0007669"/>
    <property type="project" value="UniProtKB-KW"/>
</dbReference>
<dbReference type="Proteomes" id="UP001179858">
    <property type="component" value="Chromosome"/>
</dbReference>
<gene>
    <name evidence="4" type="ORF">QBD03_09735</name>
</gene>
<feature type="transmembrane region" description="Helical" evidence="2">
    <location>
        <begin position="165"/>
        <end position="183"/>
    </location>
</feature>
<keyword evidence="1" id="KW-0238">DNA-binding</keyword>
<dbReference type="AlphaFoldDB" id="A0AAF0K3Z3"/>
<evidence type="ECO:0000259" key="3">
    <source>
        <dbReference type="PROSITE" id="PS50937"/>
    </source>
</evidence>
<dbReference type="SUPFAM" id="SSF46955">
    <property type="entry name" value="Putative DNA-binding domain"/>
    <property type="match status" value="1"/>
</dbReference>
<proteinExistence type="predicted"/>
<dbReference type="InterPro" id="IPR047057">
    <property type="entry name" value="MerR_fam"/>
</dbReference>
<dbReference type="SMART" id="SM00422">
    <property type="entry name" value="HTH_MERR"/>
    <property type="match status" value="1"/>
</dbReference>
<feature type="domain" description="HTH merR-type" evidence="3">
    <location>
        <begin position="3"/>
        <end position="72"/>
    </location>
</feature>
<dbReference type="InterPro" id="IPR009061">
    <property type="entry name" value="DNA-bd_dom_put_sf"/>
</dbReference>
<dbReference type="PANTHER" id="PTHR30204">
    <property type="entry name" value="REDOX-CYCLING DRUG-SENSING TRANSCRIPTIONAL ACTIVATOR SOXR"/>
    <property type="match status" value="1"/>
</dbReference>
<feature type="transmembrane region" description="Helical" evidence="2">
    <location>
        <begin position="142"/>
        <end position="159"/>
    </location>
</feature>
<dbReference type="PROSITE" id="PS50937">
    <property type="entry name" value="HTH_MERR_2"/>
    <property type="match status" value="1"/>
</dbReference>
<sequence>MANYTTGELAQICGVSIRTVQYYDHANLLKPDHLTDSGRRIYSEEQVQQLRIILGYKQLGFSLKDIQKIMKSTQRESVLGLLLQQQLAQVKTEQQQLATQEQALAFLLATLQVTGLPVEKTIIDIETAMTNQKQLQKLHRKMIYWGILVDGLEITLLLLGLLRGIWWPSLLGIPIVIGLAIYISRLYYQETAYICPVCQTRFRPSFGQQFWAKHTPKTRQLKCPYCGEKHYCVEVSRILEEDV</sequence>
<dbReference type="CDD" id="cd01106">
    <property type="entry name" value="HTH_TipAL-Mta"/>
    <property type="match status" value="1"/>
</dbReference>
<protein>
    <submittedName>
        <fullName evidence="4">MerR family transcriptional regulator</fullName>
    </submittedName>
</protein>
<evidence type="ECO:0000313" key="4">
    <source>
        <dbReference type="EMBL" id="WGI19009.1"/>
    </source>
</evidence>
<dbReference type="RefSeq" id="WP_280102811.1">
    <property type="nucleotide sequence ID" value="NZ_CP122959.1"/>
</dbReference>
<organism evidence="4 5">
    <name type="scientific">Latilactobacillus sakei</name>
    <name type="common">Lactobacillus sakei</name>
    <dbReference type="NCBI Taxonomy" id="1599"/>
    <lineage>
        <taxon>Bacteria</taxon>
        <taxon>Bacillati</taxon>
        <taxon>Bacillota</taxon>
        <taxon>Bacilli</taxon>
        <taxon>Lactobacillales</taxon>
        <taxon>Lactobacillaceae</taxon>
        <taxon>Latilactobacillus</taxon>
    </lineage>
</organism>
<evidence type="ECO:0000313" key="5">
    <source>
        <dbReference type="Proteomes" id="UP001179858"/>
    </source>
</evidence>
<dbReference type="Pfam" id="PF13411">
    <property type="entry name" value="MerR_1"/>
    <property type="match status" value="1"/>
</dbReference>
<reference evidence="4" key="1">
    <citation type="submission" date="2023-04" db="EMBL/GenBank/DDBJ databases">
        <title>Novel strain of Lactilactobacillus sakei and use thereof.</title>
        <authorList>
            <person name="Kim S.Y."/>
        </authorList>
    </citation>
    <scope>NUCLEOTIDE SEQUENCE</scope>
    <source>
        <strain evidence="4">HUP1</strain>
    </source>
</reference>
<evidence type="ECO:0000256" key="1">
    <source>
        <dbReference type="ARBA" id="ARBA00023125"/>
    </source>
</evidence>
<evidence type="ECO:0000256" key="2">
    <source>
        <dbReference type="SAM" id="Phobius"/>
    </source>
</evidence>
<dbReference type="InterPro" id="IPR000551">
    <property type="entry name" value="MerR-type_HTH_dom"/>
</dbReference>
<dbReference type="PRINTS" id="PR00040">
    <property type="entry name" value="HTHMERR"/>
</dbReference>
<dbReference type="Gene3D" id="1.10.1660.10">
    <property type="match status" value="1"/>
</dbReference>
<name>A0AAF0K3Z3_LATSK</name>
<dbReference type="EMBL" id="CP122959">
    <property type="protein sequence ID" value="WGI19009.1"/>
    <property type="molecule type" value="Genomic_DNA"/>
</dbReference>
<keyword evidence="2" id="KW-1133">Transmembrane helix</keyword>
<dbReference type="GO" id="GO:0003700">
    <property type="term" value="F:DNA-binding transcription factor activity"/>
    <property type="evidence" value="ECO:0007669"/>
    <property type="project" value="InterPro"/>
</dbReference>
<dbReference type="PANTHER" id="PTHR30204:SF90">
    <property type="entry name" value="HTH-TYPE TRANSCRIPTIONAL ACTIVATOR MTA"/>
    <property type="match status" value="1"/>
</dbReference>